<name>A0A1S2VFA2_9BACT</name>
<protein>
    <submittedName>
        <fullName evidence="1">Uncharacterized protein</fullName>
    </submittedName>
</protein>
<gene>
    <name evidence="1" type="ORF">BLX24_20595</name>
</gene>
<reference evidence="1 2" key="1">
    <citation type="submission" date="2016-10" db="EMBL/GenBank/DDBJ databases">
        <title>Arsenicibacter rosenii gen. nov., sp. nov., an efficient arsenic-methylating bacterium isolated from an arsenic-contaminated paddy soil.</title>
        <authorList>
            <person name="Huang K."/>
        </authorList>
    </citation>
    <scope>NUCLEOTIDE SEQUENCE [LARGE SCALE GENOMIC DNA]</scope>
    <source>
        <strain evidence="1 2">SM-1</strain>
    </source>
</reference>
<proteinExistence type="predicted"/>
<dbReference type="OrthoDB" id="6058205at2"/>
<evidence type="ECO:0000313" key="1">
    <source>
        <dbReference type="EMBL" id="OIN57389.1"/>
    </source>
</evidence>
<dbReference type="RefSeq" id="WP_071505087.1">
    <property type="nucleotide sequence ID" value="NZ_MORL01000013.1"/>
</dbReference>
<keyword evidence="2" id="KW-1185">Reference proteome</keyword>
<evidence type="ECO:0000313" key="2">
    <source>
        <dbReference type="Proteomes" id="UP000181790"/>
    </source>
</evidence>
<dbReference type="EMBL" id="MORL01000013">
    <property type="protein sequence ID" value="OIN57389.1"/>
    <property type="molecule type" value="Genomic_DNA"/>
</dbReference>
<sequence>MNWQRDKKRIITYSPDKLQAFEVIMYEWIDNLNFTIDPKECIDNAGEYIAVVKGTFLEAGWDGDGEVELMWIPPFMFKGMRTPEFTMGVTIWHVKQRDDGLSWLLTPIELPCQSEF</sequence>
<dbReference type="Proteomes" id="UP000181790">
    <property type="component" value="Unassembled WGS sequence"/>
</dbReference>
<dbReference type="AlphaFoldDB" id="A0A1S2VFA2"/>
<organism evidence="1 2">
    <name type="scientific">Arsenicibacter rosenii</name>
    <dbReference type="NCBI Taxonomy" id="1750698"/>
    <lineage>
        <taxon>Bacteria</taxon>
        <taxon>Pseudomonadati</taxon>
        <taxon>Bacteroidota</taxon>
        <taxon>Cytophagia</taxon>
        <taxon>Cytophagales</taxon>
        <taxon>Spirosomataceae</taxon>
        <taxon>Arsenicibacter</taxon>
    </lineage>
</organism>
<accession>A0A1S2VFA2</accession>
<comment type="caution">
    <text evidence="1">The sequence shown here is derived from an EMBL/GenBank/DDBJ whole genome shotgun (WGS) entry which is preliminary data.</text>
</comment>